<name>A0AAD6A678_9TELE</name>
<accession>A0AAD6A678</accession>
<reference evidence="2" key="1">
    <citation type="submission" date="2022-11" db="EMBL/GenBank/DDBJ databases">
        <title>Chromosome-level genome of Pogonophryne albipinna.</title>
        <authorList>
            <person name="Jo E."/>
        </authorList>
    </citation>
    <scope>NUCLEOTIDE SEQUENCE</scope>
    <source>
        <strain evidence="2">SGF0006</strain>
        <tissue evidence="2">Muscle</tissue>
    </source>
</reference>
<keyword evidence="3" id="KW-1185">Reference proteome</keyword>
<comment type="caution">
    <text evidence="2">The sequence shown here is derived from an EMBL/GenBank/DDBJ whole genome shotgun (WGS) entry which is preliminary data.</text>
</comment>
<organism evidence="2 3">
    <name type="scientific">Pogonophryne albipinna</name>
    <dbReference type="NCBI Taxonomy" id="1090488"/>
    <lineage>
        <taxon>Eukaryota</taxon>
        <taxon>Metazoa</taxon>
        <taxon>Chordata</taxon>
        <taxon>Craniata</taxon>
        <taxon>Vertebrata</taxon>
        <taxon>Euteleostomi</taxon>
        <taxon>Actinopterygii</taxon>
        <taxon>Neopterygii</taxon>
        <taxon>Teleostei</taxon>
        <taxon>Neoteleostei</taxon>
        <taxon>Acanthomorphata</taxon>
        <taxon>Eupercaria</taxon>
        <taxon>Perciformes</taxon>
        <taxon>Notothenioidei</taxon>
        <taxon>Pogonophryne</taxon>
    </lineage>
</organism>
<dbReference type="InterPro" id="IPR042848">
    <property type="entry name" value="Rpp38"/>
</dbReference>
<dbReference type="PANTHER" id="PTHR46948:SF1">
    <property type="entry name" value="RIBONUCLEASE P PROTEIN SUBUNIT P38"/>
    <property type="match status" value="1"/>
</dbReference>
<protein>
    <submittedName>
        <fullName evidence="2">Uncharacterized protein</fullName>
    </submittedName>
</protein>
<dbReference type="GO" id="GO:0001682">
    <property type="term" value="P:tRNA 5'-leader removal"/>
    <property type="evidence" value="ECO:0007669"/>
    <property type="project" value="InterPro"/>
</dbReference>
<dbReference type="GO" id="GO:0004526">
    <property type="term" value="F:ribonuclease P activity"/>
    <property type="evidence" value="ECO:0007669"/>
    <property type="project" value="TreeGrafter"/>
</dbReference>
<proteinExistence type="predicted"/>
<dbReference type="GO" id="GO:0005655">
    <property type="term" value="C:nucleolar ribonuclease P complex"/>
    <property type="evidence" value="ECO:0007669"/>
    <property type="project" value="InterPro"/>
</dbReference>
<feature type="non-terminal residue" evidence="2">
    <location>
        <position position="1"/>
    </location>
</feature>
<evidence type="ECO:0000313" key="2">
    <source>
        <dbReference type="EMBL" id="KAJ4919204.1"/>
    </source>
</evidence>
<dbReference type="Gene3D" id="3.30.1330.30">
    <property type="match status" value="1"/>
</dbReference>
<dbReference type="GO" id="GO:0000172">
    <property type="term" value="C:ribonuclease MRP complex"/>
    <property type="evidence" value="ECO:0007669"/>
    <property type="project" value="InterPro"/>
</dbReference>
<evidence type="ECO:0000313" key="3">
    <source>
        <dbReference type="Proteomes" id="UP001219934"/>
    </source>
</evidence>
<dbReference type="GO" id="GO:0033204">
    <property type="term" value="F:ribonuclease P RNA binding"/>
    <property type="evidence" value="ECO:0007669"/>
    <property type="project" value="TreeGrafter"/>
</dbReference>
<dbReference type="Proteomes" id="UP001219934">
    <property type="component" value="Unassembled WGS sequence"/>
</dbReference>
<dbReference type="PANTHER" id="PTHR46948">
    <property type="entry name" value="RIBONUCLEASE P PROTEIN SUBUNIT P38"/>
    <property type="match status" value="1"/>
</dbReference>
<dbReference type="AlphaFoldDB" id="A0AAD6A678"/>
<dbReference type="EMBL" id="JAPTMU010000325">
    <property type="protein sequence ID" value="KAJ4919204.1"/>
    <property type="molecule type" value="Genomic_DNA"/>
</dbReference>
<dbReference type="SUPFAM" id="SSF55315">
    <property type="entry name" value="L30e-like"/>
    <property type="match status" value="1"/>
</dbReference>
<dbReference type="GO" id="GO:0001650">
    <property type="term" value="C:fibrillar center"/>
    <property type="evidence" value="ECO:0007669"/>
    <property type="project" value="TreeGrafter"/>
</dbReference>
<dbReference type="InterPro" id="IPR029064">
    <property type="entry name" value="Ribosomal_eL30-like_sf"/>
</dbReference>
<sequence length="131" mass="14937">MAAAGKPSKKEGKKFIPTKTSFTSPFPPPRRHAFHPEHSEGWFPWALRRKKLKYFAPGGKRKTRNLLPHRSLFSRRQLAIGVNEVTKARERNELILLPVCKSVKPKHMTDHLISPRVPSLDVAWLQGASPK</sequence>
<feature type="region of interest" description="Disordered" evidence="1">
    <location>
        <begin position="1"/>
        <end position="33"/>
    </location>
</feature>
<gene>
    <name evidence="2" type="ORF">JOQ06_011237</name>
</gene>
<evidence type="ECO:0000256" key="1">
    <source>
        <dbReference type="SAM" id="MobiDB-lite"/>
    </source>
</evidence>